<evidence type="ECO:0000313" key="2">
    <source>
        <dbReference type="EMBL" id="SUA20485.1"/>
    </source>
</evidence>
<gene>
    <name evidence="2" type="ORF">NCTC11421_00569</name>
</gene>
<organism evidence="2">
    <name type="scientific">Neisseria gonorrhoeae</name>
    <dbReference type="NCBI Taxonomy" id="485"/>
    <lineage>
        <taxon>Bacteria</taxon>
        <taxon>Pseudomonadati</taxon>
        <taxon>Pseudomonadota</taxon>
        <taxon>Betaproteobacteria</taxon>
        <taxon>Neisseriales</taxon>
        <taxon>Neisseriaceae</taxon>
        <taxon>Neisseria</taxon>
    </lineage>
</organism>
<protein>
    <submittedName>
        <fullName evidence="2">Hemoglobin receptor</fullName>
    </submittedName>
</protein>
<accession>A0A378VU00</accession>
<proteinExistence type="predicted"/>
<evidence type="ECO:0000256" key="1">
    <source>
        <dbReference type="SAM" id="MobiDB-lite"/>
    </source>
</evidence>
<keyword evidence="2" id="KW-0675">Receptor</keyword>
<feature type="region of interest" description="Disordered" evidence="1">
    <location>
        <begin position="1"/>
        <end position="22"/>
    </location>
</feature>
<reference evidence="2" key="1">
    <citation type="submission" date="2018-06" db="EMBL/GenBank/DDBJ databases">
        <authorList>
            <consortium name="Pathogen Informatics"/>
            <person name="Doyle S."/>
        </authorList>
    </citation>
    <scope>NUCLEOTIDE SEQUENCE [LARGE SCALE GENOMIC DNA]</scope>
    <source>
        <strain evidence="2">NCTC11421</strain>
    </source>
</reference>
<sequence>MFGSLGYAKSKLSDDNSLLSTQPPKVIAGVDYEARAKNGVCSPA</sequence>
<dbReference type="EMBL" id="UGRI01000001">
    <property type="protein sequence ID" value="SUA20485.1"/>
    <property type="molecule type" value="Genomic_DNA"/>
</dbReference>
<dbReference type="AlphaFoldDB" id="A0A378VU00"/>
<name>A0A378VU00_NEIGO</name>